<comment type="caution">
    <text evidence="2">The sequence shown here is derived from an EMBL/GenBank/DDBJ whole genome shotgun (WGS) entry which is preliminary data.</text>
</comment>
<accession>A0A844Y6Y8</accession>
<organism evidence="2 3">
    <name type="scientific">Qipengyuania pelagi</name>
    <dbReference type="NCBI Taxonomy" id="994320"/>
    <lineage>
        <taxon>Bacteria</taxon>
        <taxon>Pseudomonadati</taxon>
        <taxon>Pseudomonadota</taxon>
        <taxon>Alphaproteobacteria</taxon>
        <taxon>Sphingomonadales</taxon>
        <taxon>Erythrobacteraceae</taxon>
        <taxon>Qipengyuania</taxon>
    </lineage>
</organism>
<name>A0A844Y6Y8_9SPHN</name>
<dbReference type="InterPro" id="IPR027417">
    <property type="entry name" value="P-loop_NTPase"/>
</dbReference>
<evidence type="ECO:0000259" key="1">
    <source>
        <dbReference type="Pfam" id="PF07475"/>
    </source>
</evidence>
<reference evidence="2 3" key="1">
    <citation type="submission" date="2019-12" db="EMBL/GenBank/DDBJ databases">
        <title>Genomic-based taxomic classification of the family Erythrobacteraceae.</title>
        <authorList>
            <person name="Xu L."/>
        </authorList>
    </citation>
    <scope>NUCLEOTIDE SEQUENCE [LARGE SCALE GENOMIC DNA]</scope>
    <source>
        <strain evidence="2 3">JCM 17468</strain>
    </source>
</reference>
<dbReference type="GO" id="GO:0000155">
    <property type="term" value="F:phosphorelay sensor kinase activity"/>
    <property type="evidence" value="ECO:0007669"/>
    <property type="project" value="InterPro"/>
</dbReference>
<dbReference type="Pfam" id="PF07475">
    <property type="entry name" value="Hpr_kinase_C"/>
    <property type="match status" value="1"/>
</dbReference>
<dbReference type="InterPro" id="IPR011104">
    <property type="entry name" value="Hpr_kin/Pase_C"/>
</dbReference>
<dbReference type="GO" id="GO:0005524">
    <property type="term" value="F:ATP binding"/>
    <property type="evidence" value="ECO:0007669"/>
    <property type="project" value="InterPro"/>
</dbReference>
<dbReference type="Proteomes" id="UP000430272">
    <property type="component" value="Unassembled WGS sequence"/>
</dbReference>
<keyword evidence="2" id="KW-0418">Kinase</keyword>
<sequence>MIEGPPGSGKSTLALLLIDRGATLVGDDGVELERRDGAIWAHPAPAIRGLIEIRGAGIVPMPVEPARLSLILTLDPAAPRLPGVERRCLENVALPRIAFHTGDPAQALRAEHALRLHGV</sequence>
<feature type="domain" description="HPr kinase/phosphorylase C-terminal" evidence="1">
    <location>
        <begin position="1"/>
        <end position="59"/>
    </location>
</feature>
<gene>
    <name evidence="2" type="ORF">GRI47_07925</name>
</gene>
<keyword evidence="2" id="KW-0808">Transferase</keyword>
<dbReference type="AlphaFoldDB" id="A0A844Y6Y8"/>
<protein>
    <submittedName>
        <fullName evidence="2">Serine kinase</fullName>
    </submittedName>
</protein>
<evidence type="ECO:0000313" key="2">
    <source>
        <dbReference type="EMBL" id="MXO53935.1"/>
    </source>
</evidence>
<dbReference type="GO" id="GO:0006109">
    <property type="term" value="P:regulation of carbohydrate metabolic process"/>
    <property type="evidence" value="ECO:0007669"/>
    <property type="project" value="InterPro"/>
</dbReference>
<dbReference type="SUPFAM" id="SSF53795">
    <property type="entry name" value="PEP carboxykinase-like"/>
    <property type="match status" value="1"/>
</dbReference>
<evidence type="ECO:0000313" key="3">
    <source>
        <dbReference type="Proteomes" id="UP000430272"/>
    </source>
</evidence>
<proteinExistence type="predicted"/>
<dbReference type="EMBL" id="WTYD01000001">
    <property type="protein sequence ID" value="MXO53935.1"/>
    <property type="molecule type" value="Genomic_DNA"/>
</dbReference>
<dbReference type="Gene3D" id="3.40.50.300">
    <property type="entry name" value="P-loop containing nucleotide triphosphate hydrolases"/>
    <property type="match status" value="1"/>
</dbReference>
<dbReference type="OrthoDB" id="8326226at2"/>
<keyword evidence="3" id="KW-1185">Reference proteome</keyword>